<evidence type="ECO:0000256" key="7">
    <source>
        <dbReference type="ARBA" id="ARBA00023239"/>
    </source>
</evidence>
<dbReference type="GO" id="GO:0005737">
    <property type="term" value="C:cytoplasm"/>
    <property type="evidence" value="ECO:0007669"/>
    <property type="project" value="UniProtKB-SubCell"/>
</dbReference>
<dbReference type="OrthoDB" id="191315at2759"/>
<protein>
    <recommendedName>
        <fullName evidence="5">N-acetylneuraminate lyase</fullName>
        <ecNumber evidence="5">4.1.3.3</ecNumber>
    </recommendedName>
</protein>
<evidence type="ECO:0000256" key="10">
    <source>
        <dbReference type="ARBA" id="ARBA00044906"/>
    </source>
</evidence>
<dbReference type="EMBL" id="MRZV01000099">
    <property type="protein sequence ID" value="PIK58856.1"/>
    <property type="molecule type" value="Genomic_DNA"/>
</dbReference>
<dbReference type="Gene3D" id="3.20.20.70">
    <property type="entry name" value="Aldolase class I"/>
    <property type="match status" value="2"/>
</dbReference>
<dbReference type="InterPro" id="IPR002220">
    <property type="entry name" value="DapA-like"/>
</dbReference>
<evidence type="ECO:0000256" key="5">
    <source>
        <dbReference type="ARBA" id="ARBA00012911"/>
    </source>
</evidence>
<comment type="subcellular location">
    <subcellularLocation>
        <location evidence="1">Cytoplasm</location>
    </subcellularLocation>
</comment>
<keyword evidence="8" id="KW-0704">Schiff base</keyword>
<evidence type="ECO:0000256" key="11">
    <source>
        <dbReference type="PIRNR" id="PIRNR001365"/>
    </source>
</evidence>
<evidence type="ECO:0000256" key="9">
    <source>
        <dbReference type="ARBA" id="ARBA00023277"/>
    </source>
</evidence>
<dbReference type="SUPFAM" id="SSF51569">
    <property type="entry name" value="Aldolase"/>
    <property type="match status" value="1"/>
</dbReference>
<evidence type="ECO:0000256" key="4">
    <source>
        <dbReference type="ARBA" id="ARBA00011881"/>
    </source>
</evidence>
<keyword evidence="7 11" id="KW-0456">Lyase</keyword>
<dbReference type="STRING" id="307972.A0A2G8LF17"/>
<evidence type="ECO:0000256" key="3">
    <source>
        <dbReference type="ARBA" id="ARBA00006324"/>
    </source>
</evidence>
<evidence type="ECO:0000313" key="14">
    <source>
        <dbReference type="Proteomes" id="UP000230750"/>
    </source>
</evidence>
<dbReference type="PANTHER" id="PTHR12128">
    <property type="entry name" value="DIHYDRODIPICOLINATE SYNTHASE"/>
    <property type="match status" value="1"/>
</dbReference>
<dbReference type="GO" id="GO:0008747">
    <property type="term" value="F:N-acetylneuraminate lyase activity"/>
    <property type="evidence" value="ECO:0007669"/>
    <property type="project" value="UniProtKB-EC"/>
</dbReference>
<evidence type="ECO:0000256" key="8">
    <source>
        <dbReference type="ARBA" id="ARBA00023270"/>
    </source>
</evidence>
<dbReference type="Proteomes" id="UP000230750">
    <property type="component" value="Unassembled WGS sequence"/>
</dbReference>
<feature type="binding site" evidence="12">
    <location>
        <position position="232"/>
    </location>
    <ligand>
        <name>pyruvate</name>
        <dbReference type="ChEBI" id="CHEBI:15361"/>
    </ligand>
</feature>
<evidence type="ECO:0000313" key="13">
    <source>
        <dbReference type="EMBL" id="PIK58856.1"/>
    </source>
</evidence>
<dbReference type="Pfam" id="PF00701">
    <property type="entry name" value="DHDPS"/>
    <property type="match status" value="2"/>
</dbReference>
<evidence type="ECO:0000256" key="6">
    <source>
        <dbReference type="ARBA" id="ARBA00022490"/>
    </source>
</evidence>
<evidence type="ECO:0000256" key="1">
    <source>
        <dbReference type="ARBA" id="ARBA00004496"/>
    </source>
</evidence>
<comment type="caution">
    <text evidence="13">The sequence shown here is derived from an EMBL/GenBank/DDBJ whole genome shotgun (WGS) entry which is preliminary data.</text>
</comment>
<dbReference type="EC" id="4.1.3.3" evidence="5"/>
<name>A0A2G8LF17_STIJA</name>
<dbReference type="PIRSF" id="PIRSF001365">
    <property type="entry name" value="DHDPS"/>
    <property type="match status" value="1"/>
</dbReference>
<comment type="subunit">
    <text evidence="4">Homotetramer.</text>
</comment>
<reference evidence="13 14" key="1">
    <citation type="journal article" date="2017" name="PLoS Biol.">
        <title>The sea cucumber genome provides insights into morphological evolution and visceral regeneration.</title>
        <authorList>
            <person name="Zhang X."/>
            <person name="Sun L."/>
            <person name="Yuan J."/>
            <person name="Sun Y."/>
            <person name="Gao Y."/>
            <person name="Zhang L."/>
            <person name="Li S."/>
            <person name="Dai H."/>
            <person name="Hamel J.F."/>
            <person name="Liu C."/>
            <person name="Yu Y."/>
            <person name="Liu S."/>
            <person name="Lin W."/>
            <person name="Guo K."/>
            <person name="Jin S."/>
            <person name="Xu P."/>
            <person name="Storey K.B."/>
            <person name="Huan P."/>
            <person name="Zhang T."/>
            <person name="Zhou Y."/>
            <person name="Zhang J."/>
            <person name="Lin C."/>
            <person name="Li X."/>
            <person name="Xing L."/>
            <person name="Huo D."/>
            <person name="Sun M."/>
            <person name="Wang L."/>
            <person name="Mercier A."/>
            <person name="Li F."/>
            <person name="Yang H."/>
            <person name="Xiang J."/>
        </authorList>
    </citation>
    <scope>NUCLEOTIDE SEQUENCE [LARGE SCALE GENOMIC DNA]</scope>
    <source>
        <strain evidence="13">Shaxun</strain>
        <tissue evidence="13">Muscle</tissue>
    </source>
</reference>
<comment type="pathway">
    <text evidence="2">Amino-sugar metabolism; N-acetylneuraminate degradation.</text>
</comment>
<gene>
    <name evidence="13" type="ORF">BSL78_04168</name>
</gene>
<organism evidence="13 14">
    <name type="scientific">Stichopus japonicus</name>
    <name type="common">Sea cucumber</name>
    <dbReference type="NCBI Taxonomy" id="307972"/>
    <lineage>
        <taxon>Eukaryota</taxon>
        <taxon>Metazoa</taxon>
        <taxon>Echinodermata</taxon>
        <taxon>Eleutherozoa</taxon>
        <taxon>Echinozoa</taxon>
        <taxon>Holothuroidea</taxon>
        <taxon>Aspidochirotacea</taxon>
        <taxon>Aspidochirotida</taxon>
        <taxon>Stichopodidae</taxon>
        <taxon>Apostichopus</taxon>
    </lineage>
</organism>
<accession>A0A2G8LF17</accession>
<dbReference type="SMART" id="SM01130">
    <property type="entry name" value="DHDPS"/>
    <property type="match status" value="1"/>
</dbReference>
<dbReference type="PANTHER" id="PTHR12128:SF21">
    <property type="entry name" value="N-ACETYLNEURAMINATE LYASE"/>
    <property type="match status" value="1"/>
</dbReference>
<evidence type="ECO:0000256" key="12">
    <source>
        <dbReference type="PIRSR" id="PIRSR001365-2"/>
    </source>
</evidence>
<evidence type="ECO:0000256" key="2">
    <source>
        <dbReference type="ARBA" id="ARBA00004878"/>
    </source>
</evidence>
<comment type="similarity">
    <text evidence="3">Belongs to the DapA family. NanA subfamily.</text>
</comment>
<keyword evidence="14" id="KW-1185">Reference proteome</keyword>
<keyword evidence="9" id="KW-0119">Carbohydrate metabolism</keyword>
<keyword evidence="6" id="KW-0963">Cytoplasm</keyword>
<dbReference type="InterPro" id="IPR013785">
    <property type="entry name" value="Aldolase_TIM"/>
</dbReference>
<comment type="catalytic activity">
    <reaction evidence="10">
        <text>aceneuramate = aldehydo-N-acetyl-D-mannosamine + pyruvate</text>
        <dbReference type="Rhea" id="RHEA:23296"/>
        <dbReference type="ChEBI" id="CHEBI:15361"/>
        <dbReference type="ChEBI" id="CHEBI:17122"/>
        <dbReference type="ChEBI" id="CHEBI:173083"/>
        <dbReference type="EC" id="4.1.3.3"/>
    </reaction>
</comment>
<proteinExistence type="inferred from homology"/>
<dbReference type="AlphaFoldDB" id="A0A2G8LF17"/>
<sequence length="325" mass="36052">MAAQETKTKAASFRLEGLTAAVFTPFHQNGDLNLDPISAYIDCLVKDGVKNAFINGTNGEGWSLTMAERKQVAEHWKKVNNGRLSALVINVGASAVRESQELAAHAQSIGIDAISCTPPTGYKAKNFVYVKLMLDTLVHFGLCFEGNSPESSRNSFLFLSSVSDQCPRDRFNGSILGRSAEEPYSYFLWMKFSSCRLYELKRCLQRPEGYQICSGHDEHLLAVVAIGNYSFIGGTVNFQAKLFTKVMEAYKRKDLEAAEKHYDQFVINCSILKKHGDGVPICKAIMKLSHMDLGPCRSPLIKLSPEEEEALMVDLQQSGFLDSVK</sequence>